<evidence type="ECO:0000313" key="5">
    <source>
        <dbReference type="Proteomes" id="UP000018438"/>
    </source>
</evidence>
<dbReference type="GO" id="GO:0005829">
    <property type="term" value="C:cytosol"/>
    <property type="evidence" value="ECO:0007669"/>
    <property type="project" value="TreeGrafter"/>
</dbReference>
<protein>
    <submittedName>
        <fullName evidence="4">Uncharacterized protein</fullName>
    </submittedName>
</protein>
<dbReference type="Gene3D" id="1.25.40.20">
    <property type="entry name" value="Ankyrin repeat-containing domain"/>
    <property type="match status" value="1"/>
</dbReference>
<dbReference type="AlphaFoldDB" id="N8Y2D9"/>
<sequence length="390" mass="45104">MIVIAGKNDIAIHGLFLALERFELDEIIVVVNKNDHGVDGWQRSLLKLAIEKGVKIKTLEEIYKTNINYFLSLEFDQIVKPNKLTTDKCYNIHFSILPKYKGMYTSVWPILYADREAGVTLHKIDHGIDTGDIVAQKTFKLNENDRSQDCYRKYIENSKILLSEWFNKIIENTIQPVKQDMINSTYFSAKTIDFKKLEIDFNKTAWQIKRQVYAFSFRPYQLLNFKNKKISDVIVMDEKSTFKPGTILHEGKDYTLLSTIDYNIAIFYEDLEGLLNEIPLIDVDSFSKKLVKILGVNDRNSKGWSPIIVAAYHGRKDIISFLLENGANINDRNYHGTTVLMYAKDFALKNNDNAFLSFLIKKGADPFLKDWSDKTIYDYITPEQVELLGL</sequence>
<proteinExistence type="predicted"/>
<dbReference type="InterPro" id="IPR036770">
    <property type="entry name" value="Ankyrin_rpt-contain_sf"/>
</dbReference>
<comment type="caution">
    <text evidence="4">The sequence shown here is derived from an EMBL/GenBank/DDBJ whole genome shotgun (WGS) entry which is preliminary data.</text>
</comment>
<dbReference type="PROSITE" id="PS50088">
    <property type="entry name" value="ANK_REPEAT"/>
    <property type="match status" value="1"/>
</dbReference>
<dbReference type="PATRIC" id="fig|1217675.3.peg.1308"/>
<dbReference type="HOGENOM" id="CLU_707190_0_0_6"/>
<dbReference type="InterPro" id="IPR002110">
    <property type="entry name" value="Ankyrin_rpt"/>
</dbReference>
<dbReference type="PANTHER" id="PTHR11138">
    <property type="entry name" value="METHIONYL-TRNA FORMYLTRANSFERASE"/>
    <property type="match status" value="1"/>
</dbReference>
<evidence type="ECO:0000313" key="4">
    <source>
        <dbReference type="EMBL" id="ENV13450.1"/>
    </source>
</evidence>
<evidence type="ECO:0000259" key="2">
    <source>
        <dbReference type="Pfam" id="PF00551"/>
    </source>
</evidence>
<feature type="repeat" description="ANK" evidence="1">
    <location>
        <begin position="302"/>
        <end position="334"/>
    </location>
</feature>
<dbReference type="PANTHER" id="PTHR11138:SF5">
    <property type="entry name" value="METHIONYL-TRNA FORMYLTRANSFERASE, MITOCHONDRIAL"/>
    <property type="match status" value="1"/>
</dbReference>
<gene>
    <name evidence="4" type="ORF">F965_01351</name>
</gene>
<dbReference type="Pfam" id="PF02911">
    <property type="entry name" value="Formyl_trans_C"/>
    <property type="match status" value="1"/>
</dbReference>
<dbReference type="InterPro" id="IPR011034">
    <property type="entry name" value="Formyl_transferase-like_C_sf"/>
</dbReference>
<name>N8Y2D9_9GAMM</name>
<dbReference type="InterPro" id="IPR036477">
    <property type="entry name" value="Formyl_transf_N_sf"/>
</dbReference>
<dbReference type="RefSeq" id="WP_004814146.1">
    <property type="nucleotide sequence ID" value="NZ_KB849451.1"/>
</dbReference>
<dbReference type="SMART" id="SM00248">
    <property type="entry name" value="ANK"/>
    <property type="match status" value="2"/>
</dbReference>
<keyword evidence="1" id="KW-0040">ANK repeat</keyword>
<dbReference type="InterPro" id="IPR005793">
    <property type="entry name" value="Formyl_trans_C"/>
</dbReference>
<evidence type="ECO:0000256" key="1">
    <source>
        <dbReference type="PROSITE-ProRule" id="PRU00023"/>
    </source>
</evidence>
<dbReference type="EMBL" id="APPI01000014">
    <property type="protein sequence ID" value="ENV13450.1"/>
    <property type="molecule type" value="Genomic_DNA"/>
</dbReference>
<evidence type="ECO:0000259" key="3">
    <source>
        <dbReference type="Pfam" id="PF02911"/>
    </source>
</evidence>
<feature type="domain" description="Formyl transferase N-terminal" evidence="2">
    <location>
        <begin position="86"/>
        <end position="162"/>
    </location>
</feature>
<organism evidence="4 5">
    <name type="scientific">Acinetobacter schindleri NIPH 900</name>
    <dbReference type="NCBI Taxonomy" id="1217675"/>
    <lineage>
        <taxon>Bacteria</taxon>
        <taxon>Pseudomonadati</taxon>
        <taxon>Pseudomonadota</taxon>
        <taxon>Gammaproteobacteria</taxon>
        <taxon>Moraxellales</taxon>
        <taxon>Moraxellaceae</taxon>
        <taxon>Acinetobacter</taxon>
    </lineage>
</organism>
<dbReference type="Proteomes" id="UP000018438">
    <property type="component" value="Unassembled WGS sequence"/>
</dbReference>
<dbReference type="InterPro" id="IPR002376">
    <property type="entry name" value="Formyl_transf_N"/>
</dbReference>
<dbReference type="SUPFAM" id="SSF50486">
    <property type="entry name" value="FMT C-terminal domain-like"/>
    <property type="match status" value="1"/>
</dbReference>
<dbReference type="Pfam" id="PF12796">
    <property type="entry name" value="Ank_2"/>
    <property type="match status" value="1"/>
</dbReference>
<accession>N8Y2D9</accession>
<feature type="domain" description="Formyl transferase C-terminal" evidence="3">
    <location>
        <begin position="197"/>
        <end position="260"/>
    </location>
</feature>
<dbReference type="SUPFAM" id="SSF48403">
    <property type="entry name" value="Ankyrin repeat"/>
    <property type="match status" value="1"/>
</dbReference>
<dbReference type="Gene3D" id="3.40.50.12230">
    <property type="match status" value="1"/>
</dbReference>
<dbReference type="Pfam" id="PF00551">
    <property type="entry name" value="Formyl_trans_N"/>
    <property type="match status" value="1"/>
</dbReference>
<reference evidence="4 5" key="1">
    <citation type="submission" date="2013-02" db="EMBL/GenBank/DDBJ databases">
        <title>The Genome Sequence of Acinetobacter schindleri NIPH 900.</title>
        <authorList>
            <consortium name="The Broad Institute Genome Sequencing Platform"/>
            <consortium name="The Broad Institute Genome Sequencing Center for Infectious Disease"/>
            <person name="Cerqueira G."/>
            <person name="Feldgarden M."/>
            <person name="Courvalin P."/>
            <person name="Perichon B."/>
            <person name="Grillot-Courvalin C."/>
            <person name="Clermont D."/>
            <person name="Rocha E."/>
            <person name="Yoon E.-J."/>
            <person name="Nemec A."/>
            <person name="Walker B."/>
            <person name="Young S.K."/>
            <person name="Zeng Q."/>
            <person name="Gargeya S."/>
            <person name="Fitzgerald M."/>
            <person name="Haas B."/>
            <person name="Abouelleil A."/>
            <person name="Alvarado L."/>
            <person name="Arachchi H.M."/>
            <person name="Berlin A.M."/>
            <person name="Chapman S.B."/>
            <person name="Dewar J."/>
            <person name="Goldberg J."/>
            <person name="Griggs A."/>
            <person name="Gujja S."/>
            <person name="Hansen M."/>
            <person name="Howarth C."/>
            <person name="Imamovic A."/>
            <person name="Larimer J."/>
            <person name="McCowan C."/>
            <person name="Murphy C."/>
            <person name="Neiman D."/>
            <person name="Pearson M."/>
            <person name="Priest M."/>
            <person name="Roberts A."/>
            <person name="Saif S."/>
            <person name="Shea T."/>
            <person name="Sisk P."/>
            <person name="Sykes S."/>
            <person name="Wortman J."/>
            <person name="Nusbaum C."/>
            <person name="Birren B."/>
        </authorList>
    </citation>
    <scope>NUCLEOTIDE SEQUENCE [LARGE SCALE GENOMIC DNA]</scope>
    <source>
        <strain evidence="4 5">NIPH 900</strain>
    </source>
</reference>
<dbReference type="SUPFAM" id="SSF53328">
    <property type="entry name" value="Formyltransferase"/>
    <property type="match status" value="1"/>
</dbReference>
<keyword evidence="5" id="KW-1185">Reference proteome</keyword>
<dbReference type="GO" id="GO:0004479">
    <property type="term" value="F:methionyl-tRNA formyltransferase activity"/>
    <property type="evidence" value="ECO:0007669"/>
    <property type="project" value="TreeGrafter"/>
</dbReference>
<dbReference type="PROSITE" id="PS50297">
    <property type="entry name" value="ANK_REP_REGION"/>
    <property type="match status" value="1"/>
</dbReference>
<dbReference type="CDD" id="cd08369">
    <property type="entry name" value="FMT_core"/>
    <property type="match status" value="1"/>
</dbReference>